<dbReference type="InterPro" id="IPR010419">
    <property type="entry name" value="CO_DH_gsu"/>
</dbReference>
<comment type="caution">
    <text evidence="2">The sequence shown here is derived from an EMBL/GenBank/DDBJ whole genome shotgun (WGS) entry which is preliminary data.</text>
</comment>
<feature type="region of interest" description="Disordered" evidence="1">
    <location>
        <begin position="150"/>
        <end position="179"/>
    </location>
</feature>
<dbReference type="CDD" id="cd07823">
    <property type="entry name" value="SRPBCC_5"/>
    <property type="match status" value="1"/>
</dbReference>
<dbReference type="PANTHER" id="PTHR38588">
    <property type="entry name" value="BLL0334 PROTEIN"/>
    <property type="match status" value="1"/>
</dbReference>
<evidence type="ECO:0000256" key="1">
    <source>
        <dbReference type="SAM" id="MobiDB-lite"/>
    </source>
</evidence>
<dbReference type="Gene3D" id="3.30.530.20">
    <property type="match status" value="1"/>
</dbReference>
<dbReference type="RefSeq" id="WP_238975797.1">
    <property type="nucleotide sequence ID" value="NZ_JABFUC010000002.1"/>
</dbReference>
<reference evidence="2 3" key="1">
    <citation type="submission" date="2020-05" db="EMBL/GenBank/DDBJ databases">
        <title>Comparative genomic analysis of denitrifying bacteria from Halomonas genus.</title>
        <authorList>
            <person name="Wang L."/>
            <person name="Shao Z."/>
        </authorList>
    </citation>
    <scope>NUCLEOTIDE SEQUENCE [LARGE SCALE GENOMIC DNA]</scope>
    <source>
        <strain evidence="2 3">A4</strain>
    </source>
</reference>
<evidence type="ECO:0000313" key="3">
    <source>
        <dbReference type="Proteomes" id="UP000814385"/>
    </source>
</evidence>
<accession>A0ABS9P6L4</accession>
<dbReference type="Proteomes" id="UP000814385">
    <property type="component" value="Unassembled WGS sequence"/>
</dbReference>
<feature type="compositionally biased region" description="Low complexity" evidence="1">
    <location>
        <begin position="150"/>
        <end position="167"/>
    </location>
</feature>
<sequence length="236" mass="25848">MEIEKSLTLDAPPQQVWELVLDPQAMCGCVPGMQSVEVISDDEYVAHMQVKISFITARFTLNTRIVEQEAPRYLRAEGTGEDASVASSLTQTSEMFLNEREDGGTDLRIKVKADVFGRLGTFGLAVMKTKADRMWDEFGTNLIARLNGEAPEAAETPRAAATAEPTPTRHPAPSTPANTVAPRAGWLARLLGRAPAQPSAEHIHVEVERGTTRIRIDWPAQQSDACAAWLRELVKA</sequence>
<dbReference type="SUPFAM" id="SSF55961">
    <property type="entry name" value="Bet v1-like"/>
    <property type="match status" value="1"/>
</dbReference>
<proteinExistence type="predicted"/>
<keyword evidence="3" id="KW-1185">Reference proteome</keyword>
<dbReference type="InterPro" id="IPR023393">
    <property type="entry name" value="START-like_dom_sf"/>
</dbReference>
<dbReference type="PANTHER" id="PTHR38588:SF1">
    <property type="entry name" value="BLL0334 PROTEIN"/>
    <property type="match status" value="1"/>
</dbReference>
<evidence type="ECO:0000313" key="2">
    <source>
        <dbReference type="EMBL" id="MCG6656760.1"/>
    </source>
</evidence>
<gene>
    <name evidence="2" type="ORF">HOP52_03085</name>
</gene>
<protein>
    <submittedName>
        <fullName evidence="2">SRPBCC family protein</fullName>
    </submittedName>
</protein>
<organism evidence="2 3">
    <name type="scientific">Billgrantia campisalis</name>
    <dbReference type="NCBI Taxonomy" id="74661"/>
    <lineage>
        <taxon>Bacteria</taxon>
        <taxon>Pseudomonadati</taxon>
        <taxon>Pseudomonadota</taxon>
        <taxon>Gammaproteobacteria</taxon>
        <taxon>Oceanospirillales</taxon>
        <taxon>Halomonadaceae</taxon>
        <taxon>Billgrantia</taxon>
    </lineage>
</organism>
<name>A0ABS9P6L4_9GAMM</name>
<dbReference type="EMBL" id="JABFUC010000002">
    <property type="protein sequence ID" value="MCG6656760.1"/>
    <property type="molecule type" value="Genomic_DNA"/>
</dbReference>
<dbReference type="Pfam" id="PF06240">
    <property type="entry name" value="COXG"/>
    <property type="match status" value="1"/>
</dbReference>